<organism evidence="2 3">
    <name type="scientific">Trichoderma harzianum CBS 226.95</name>
    <dbReference type="NCBI Taxonomy" id="983964"/>
    <lineage>
        <taxon>Eukaryota</taxon>
        <taxon>Fungi</taxon>
        <taxon>Dikarya</taxon>
        <taxon>Ascomycota</taxon>
        <taxon>Pezizomycotina</taxon>
        <taxon>Sordariomycetes</taxon>
        <taxon>Hypocreomycetidae</taxon>
        <taxon>Hypocreales</taxon>
        <taxon>Hypocreaceae</taxon>
        <taxon>Trichoderma</taxon>
    </lineage>
</organism>
<protein>
    <submittedName>
        <fullName evidence="2">Uncharacterized protein</fullName>
    </submittedName>
</protein>
<proteinExistence type="predicted"/>
<dbReference type="EMBL" id="KZ679675">
    <property type="protein sequence ID" value="PTB60760.1"/>
    <property type="molecule type" value="Genomic_DNA"/>
</dbReference>
<evidence type="ECO:0000256" key="1">
    <source>
        <dbReference type="SAM" id="MobiDB-lite"/>
    </source>
</evidence>
<sequence>MPLSCRSRAADISWFKERGTHTSTSHRVTQSANGTVESAAALYGTGSARWSRLSSYTASRAWRFMPLAASSSVRGFFWDIRGLCTVSWWCAANWVAPDPVASKGPHALPFLTVEGKCKYEYGCSAARRKDAAQWRLEQKKERLRKRLVAASLKLLGRLLCRAGKGRSDSIPGGSRHSILRTCTRPVPAPVAVLTFLPIVRSPFERYRGINRKTEAPEPSLSKRLSHRTEHMVGPETISLTPRYESGPSPDSYCAPRLAACCRHGSPSKALQLHAWASAAGPGIGMCGTKYWYQYSVPLLSPTHLQGDEDGSNGECPVGQSRLAQQSATRGTRG</sequence>
<evidence type="ECO:0000313" key="3">
    <source>
        <dbReference type="Proteomes" id="UP000241690"/>
    </source>
</evidence>
<name>A0A2T4AUL0_TRIHA</name>
<keyword evidence="3" id="KW-1185">Reference proteome</keyword>
<accession>A0A2T4AUL0</accession>
<dbReference type="RefSeq" id="XP_024780437.1">
    <property type="nucleotide sequence ID" value="XM_024915546.1"/>
</dbReference>
<feature type="compositionally biased region" description="Polar residues" evidence="1">
    <location>
        <begin position="321"/>
        <end position="333"/>
    </location>
</feature>
<dbReference type="GeneID" id="36624115"/>
<dbReference type="Proteomes" id="UP000241690">
    <property type="component" value="Unassembled WGS sequence"/>
</dbReference>
<reference evidence="2 3" key="1">
    <citation type="submission" date="2016-07" db="EMBL/GenBank/DDBJ databases">
        <title>Multiple horizontal gene transfer events from other fungi enriched the ability of initially mycotrophic Trichoderma (Ascomycota) to feed on dead plant biomass.</title>
        <authorList>
            <consortium name="DOE Joint Genome Institute"/>
            <person name="Aerts A."/>
            <person name="Atanasova L."/>
            <person name="Chenthamara K."/>
            <person name="Zhang J."/>
            <person name="Grujic M."/>
            <person name="Henrissat B."/>
            <person name="Kuo A."/>
            <person name="Salamov A."/>
            <person name="Lipzen A."/>
            <person name="Labutti K."/>
            <person name="Barry K."/>
            <person name="Miao Y."/>
            <person name="Rahimi M.J."/>
            <person name="Shen Q."/>
            <person name="Grigoriev I.V."/>
            <person name="Kubicek C.P."/>
            <person name="Druzhinina I.S."/>
        </authorList>
    </citation>
    <scope>NUCLEOTIDE SEQUENCE [LARGE SCALE GENOMIC DNA]</scope>
    <source>
        <strain evidence="2 3">CBS 226.95</strain>
    </source>
</reference>
<evidence type="ECO:0000313" key="2">
    <source>
        <dbReference type="EMBL" id="PTB60760.1"/>
    </source>
</evidence>
<dbReference type="AlphaFoldDB" id="A0A2T4AUL0"/>
<feature type="region of interest" description="Disordered" evidence="1">
    <location>
        <begin position="305"/>
        <end position="333"/>
    </location>
</feature>
<gene>
    <name evidence="2" type="ORF">M431DRAFT_477189</name>
</gene>